<evidence type="ECO:0000256" key="5">
    <source>
        <dbReference type="ARBA" id="ARBA00023136"/>
    </source>
</evidence>
<sequence length="307" mass="35672">MESLMSNFTFRALWTPELIIGLVILSCVYSLLINRWRKHFKNAEPVKLRQKLYFALFTIALYLGWGSPLYIAGHFMITLHMTQMVFAYFVAVPLFLLSMPKWFLKAIFDKLSKVRYSKALLFVWNPITAIFLFNGLFSFYHVPFMFDTLMQAPALHSLFQYGLFFSSLLMWWFMIQPLPSYAYLSDLRRILYIFLNGLMITPACALIIFAPSAMYQTYTDPAIWGNAMAYCLPAGSSLPYELFSGPNSFSFLESRMDQQLAGVLMKIMQEIIYGITIGYVFKQWITKEKQQDGELTISDIPQKLRTE</sequence>
<organism evidence="7 8">
    <name type="scientific">Alkalihalobacillus trypoxylicola</name>
    <dbReference type="NCBI Taxonomy" id="519424"/>
    <lineage>
        <taxon>Bacteria</taxon>
        <taxon>Bacillati</taxon>
        <taxon>Bacillota</taxon>
        <taxon>Bacilli</taxon>
        <taxon>Bacillales</taxon>
        <taxon>Bacillaceae</taxon>
        <taxon>Alkalihalobacillus</taxon>
    </lineage>
</organism>
<dbReference type="RefSeq" id="WP_061948634.1">
    <property type="nucleotide sequence ID" value="NZ_LTAO01000012.1"/>
</dbReference>
<proteinExistence type="predicted"/>
<feature type="transmembrane region" description="Helical" evidence="6">
    <location>
        <begin position="190"/>
        <end position="210"/>
    </location>
</feature>
<comment type="subcellular location">
    <subcellularLocation>
        <location evidence="1">Cell membrane</location>
        <topology evidence="1">Multi-pass membrane protein</topology>
    </subcellularLocation>
</comment>
<evidence type="ECO:0000256" key="4">
    <source>
        <dbReference type="ARBA" id="ARBA00022989"/>
    </source>
</evidence>
<feature type="transmembrane region" description="Helical" evidence="6">
    <location>
        <begin position="260"/>
        <end position="281"/>
    </location>
</feature>
<dbReference type="InterPro" id="IPR014108">
    <property type="entry name" value="Caa3-assmbl_CtaG"/>
</dbReference>
<evidence type="ECO:0000313" key="7">
    <source>
        <dbReference type="EMBL" id="KYG32365.1"/>
    </source>
</evidence>
<dbReference type="Pfam" id="PF09678">
    <property type="entry name" value="Caa3_CtaG"/>
    <property type="match status" value="1"/>
</dbReference>
<dbReference type="OrthoDB" id="128422at2"/>
<feature type="transmembrane region" description="Helical" evidence="6">
    <location>
        <begin position="52"/>
        <end position="71"/>
    </location>
</feature>
<feature type="transmembrane region" description="Helical" evidence="6">
    <location>
        <begin position="159"/>
        <end position="178"/>
    </location>
</feature>
<keyword evidence="4 6" id="KW-1133">Transmembrane helix</keyword>
<evidence type="ECO:0000256" key="6">
    <source>
        <dbReference type="SAM" id="Phobius"/>
    </source>
</evidence>
<protein>
    <submittedName>
        <fullName evidence="7">Cytochrome c oxidase assembly factor CtaG</fullName>
    </submittedName>
</protein>
<comment type="caution">
    <text evidence="7">The sequence shown here is derived from an EMBL/GenBank/DDBJ whole genome shotgun (WGS) entry which is preliminary data.</text>
</comment>
<evidence type="ECO:0000256" key="1">
    <source>
        <dbReference type="ARBA" id="ARBA00004651"/>
    </source>
</evidence>
<keyword evidence="2" id="KW-1003">Cell membrane</keyword>
<keyword evidence="5 6" id="KW-0472">Membrane</keyword>
<dbReference type="NCBIfam" id="TIGR02737">
    <property type="entry name" value="caa3_CtaG"/>
    <property type="match status" value="1"/>
</dbReference>
<feature type="transmembrane region" description="Helical" evidence="6">
    <location>
        <begin position="119"/>
        <end position="139"/>
    </location>
</feature>
<accession>A0A162EE82</accession>
<reference evidence="7" key="1">
    <citation type="submission" date="2016-02" db="EMBL/GenBank/DDBJ databases">
        <title>Genome sequence of Bacillus trypoxylicola KCTC 13244(T).</title>
        <authorList>
            <person name="Jeong H."/>
            <person name="Park S.-H."/>
            <person name="Choi S.-K."/>
        </authorList>
    </citation>
    <scope>NUCLEOTIDE SEQUENCE [LARGE SCALE GENOMIC DNA]</scope>
    <source>
        <strain evidence="7">KCTC 13244</strain>
    </source>
</reference>
<dbReference type="InterPro" id="IPR019108">
    <property type="entry name" value="Caa3_assmbl_CtaG-rel"/>
</dbReference>
<dbReference type="STRING" id="519424.AZF04_06280"/>
<gene>
    <name evidence="7" type="ORF">AZF04_06280</name>
</gene>
<evidence type="ECO:0000313" key="8">
    <source>
        <dbReference type="Proteomes" id="UP000075806"/>
    </source>
</evidence>
<dbReference type="EMBL" id="LTAO01000012">
    <property type="protein sequence ID" value="KYG32365.1"/>
    <property type="molecule type" value="Genomic_DNA"/>
</dbReference>
<keyword evidence="3 6" id="KW-0812">Transmembrane</keyword>
<feature type="transmembrane region" description="Helical" evidence="6">
    <location>
        <begin position="12"/>
        <end position="32"/>
    </location>
</feature>
<keyword evidence="8" id="KW-1185">Reference proteome</keyword>
<dbReference type="AlphaFoldDB" id="A0A162EE82"/>
<dbReference type="Proteomes" id="UP000075806">
    <property type="component" value="Unassembled WGS sequence"/>
</dbReference>
<evidence type="ECO:0000256" key="3">
    <source>
        <dbReference type="ARBA" id="ARBA00022692"/>
    </source>
</evidence>
<dbReference type="GO" id="GO:0005886">
    <property type="term" value="C:plasma membrane"/>
    <property type="evidence" value="ECO:0007669"/>
    <property type="project" value="UniProtKB-SubCell"/>
</dbReference>
<evidence type="ECO:0000256" key="2">
    <source>
        <dbReference type="ARBA" id="ARBA00022475"/>
    </source>
</evidence>
<name>A0A162EE82_9BACI</name>
<feature type="transmembrane region" description="Helical" evidence="6">
    <location>
        <begin position="77"/>
        <end position="98"/>
    </location>
</feature>